<accession>A0A6J1X8C7</accession>
<dbReference type="Proteomes" id="UP001652740">
    <property type="component" value="Unplaced"/>
</dbReference>
<sequence>MKFSYVCSTFTIFIWSSNCAFIDDTKSVKKIKEEKVPLKKLLHNELSNLNDDRKEIEWHVALANVLIYSIQSILYNKKEITGKIAENPDNDYLIKLISRSLLFFKNTIYDRLTNQDNRKTNEIAQTNEDFENTYNRIDIEASTKDEIYSNDIVEVLEPNYNVECINCNSTVSEDDNDCPKGFKSNKEGNCILKVSEPSTLAIPNQCPYGYKSDKNGHCRKIFKRN</sequence>
<feature type="signal peptide" evidence="1">
    <location>
        <begin position="1"/>
        <end position="19"/>
    </location>
</feature>
<proteinExistence type="predicted"/>
<organism evidence="2 3">
    <name type="scientific">Galleria mellonella</name>
    <name type="common">Greater wax moth</name>
    <dbReference type="NCBI Taxonomy" id="7137"/>
    <lineage>
        <taxon>Eukaryota</taxon>
        <taxon>Metazoa</taxon>
        <taxon>Ecdysozoa</taxon>
        <taxon>Arthropoda</taxon>
        <taxon>Hexapoda</taxon>
        <taxon>Insecta</taxon>
        <taxon>Pterygota</taxon>
        <taxon>Neoptera</taxon>
        <taxon>Endopterygota</taxon>
        <taxon>Lepidoptera</taxon>
        <taxon>Glossata</taxon>
        <taxon>Ditrysia</taxon>
        <taxon>Pyraloidea</taxon>
        <taxon>Pyralidae</taxon>
        <taxon>Galleriinae</taxon>
        <taxon>Galleria</taxon>
    </lineage>
</organism>
<gene>
    <name evidence="3" type="primary">LOC113522158</name>
</gene>
<evidence type="ECO:0000313" key="2">
    <source>
        <dbReference type="Proteomes" id="UP001652740"/>
    </source>
</evidence>
<keyword evidence="1" id="KW-0732">Signal</keyword>
<dbReference type="KEGG" id="gmw:113522158"/>
<keyword evidence="2" id="KW-1185">Reference proteome</keyword>
<feature type="chain" id="PRO_5046731126" evidence="1">
    <location>
        <begin position="20"/>
        <end position="225"/>
    </location>
</feature>
<reference evidence="3" key="1">
    <citation type="submission" date="2025-08" db="UniProtKB">
        <authorList>
            <consortium name="RefSeq"/>
        </authorList>
    </citation>
    <scope>IDENTIFICATION</scope>
    <source>
        <tissue evidence="3">Whole larvae</tissue>
    </source>
</reference>
<name>A0A6J1X8C7_GALME</name>
<evidence type="ECO:0000256" key="1">
    <source>
        <dbReference type="SAM" id="SignalP"/>
    </source>
</evidence>
<dbReference type="GeneID" id="113522158"/>
<dbReference type="AlphaFoldDB" id="A0A6J1X8C7"/>
<dbReference type="InParanoid" id="A0A6J1X8C7"/>
<dbReference type="RefSeq" id="XP_026763635.2">
    <property type="nucleotide sequence ID" value="XM_026907834.3"/>
</dbReference>
<evidence type="ECO:0000313" key="3">
    <source>
        <dbReference type="RefSeq" id="XP_026763635.2"/>
    </source>
</evidence>
<protein>
    <submittedName>
        <fullName evidence="3">Uncharacterized protein LOC113522158</fullName>
    </submittedName>
</protein>